<accession>A0A4Z2FUS3</accession>
<evidence type="ECO:0000256" key="1">
    <source>
        <dbReference type="SAM" id="MobiDB-lite"/>
    </source>
</evidence>
<evidence type="ECO:0000313" key="3">
    <source>
        <dbReference type="Proteomes" id="UP000314294"/>
    </source>
</evidence>
<feature type="compositionally biased region" description="Polar residues" evidence="1">
    <location>
        <begin position="14"/>
        <end position="32"/>
    </location>
</feature>
<protein>
    <submittedName>
        <fullName evidence="2">Uncharacterized protein</fullName>
    </submittedName>
</protein>
<dbReference type="EMBL" id="SRLO01000896">
    <property type="protein sequence ID" value="TNN44553.1"/>
    <property type="molecule type" value="Genomic_DNA"/>
</dbReference>
<feature type="region of interest" description="Disordered" evidence="1">
    <location>
        <begin position="1"/>
        <end position="114"/>
    </location>
</feature>
<dbReference type="Proteomes" id="UP000314294">
    <property type="component" value="Unassembled WGS sequence"/>
</dbReference>
<reference evidence="2 3" key="1">
    <citation type="submission" date="2019-03" db="EMBL/GenBank/DDBJ databases">
        <title>First draft genome of Liparis tanakae, snailfish: a comprehensive survey of snailfish specific genes.</title>
        <authorList>
            <person name="Kim W."/>
            <person name="Song I."/>
            <person name="Jeong J.-H."/>
            <person name="Kim D."/>
            <person name="Kim S."/>
            <person name="Ryu S."/>
            <person name="Song J.Y."/>
            <person name="Lee S.K."/>
        </authorList>
    </citation>
    <scope>NUCLEOTIDE SEQUENCE [LARGE SCALE GENOMIC DNA]</scope>
    <source>
        <tissue evidence="2">Muscle</tissue>
    </source>
</reference>
<organism evidence="2 3">
    <name type="scientific">Liparis tanakae</name>
    <name type="common">Tanaka's snailfish</name>
    <dbReference type="NCBI Taxonomy" id="230148"/>
    <lineage>
        <taxon>Eukaryota</taxon>
        <taxon>Metazoa</taxon>
        <taxon>Chordata</taxon>
        <taxon>Craniata</taxon>
        <taxon>Vertebrata</taxon>
        <taxon>Euteleostomi</taxon>
        <taxon>Actinopterygii</taxon>
        <taxon>Neopterygii</taxon>
        <taxon>Teleostei</taxon>
        <taxon>Neoteleostei</taxon>
        <taxon>Acanthomorphata</taxon>
        <taxon>Eupercaria</taxon>
        <taxon>Perciformes</taxon>
        <taxon>Cottioidei</taxon>
        <taxon>Cottales</taxon>
        <taxon>Liparidae</taxon>
        <taxon>Liparis</taxon>
    </lineage>
</organism>
<name>A0A4Z2FUS3_9TELE</name>
<dbReference type="AlphaFoldDB" id="A0A4Z2FUS3"/>
<proteinExistence type="predicted"/>
<sequence>MHLQPSRAPKNHESANGSQETLIPSSQLGNNRQTRKVIALHRVGSSAPLLPGDTEPRRISPYAGQVNPHLLPSSPCQRHQRGAPPHGDPRAEGPEGLEGPEGQEAPQLDSDLPLRPSARAFSSRLKLKRGFVGAGALRRAAPQDCWVPREAESFLQAPGRIALKISHSEIAALHKEPTN</sequence>
<evidence type="ECO:0000313" key="2">
    <source>
        <dbReference type="EMBL" id="TNN44553.1"/>
    </source>
</evidence>
<comment type="caution">
    <text evidence="2">The sequence shown here is derived from an EMBL/GenBank/DDBJ whole genome shotgun (WGS) entry which is preliminary data.</text>
</comment>
<gene>
    <name evidence="2" type="ORF">EYF80_045227</name>
</gene>
<keyword evidence="3" id="KW-1185">Reference proteome</keyword>